<dbReference type="Pfam" id="PF13177">
    <property type="entry name" value="DNA_pol3_delta2"/>
    <property type="match status" value="1"/>
</dbReference>
<dbReference type="PANTHER" id="PTHR11669:SF0">
    <property type="entry name" value="PROTEIN STICHEL-LIKE 2"/>
    <property type="match status" value="1"/>
</dbReference>
<keyword evidence="2 11" id="KW-0808">Transferase</keyword>
<dbReference type="SUPFAM" id="SSF48019">
    <property type="entry name" value="post-AAA+ oligomerization domain-like"/>
    <property type="match status" value="1"/>
</dbReference>
<dbReference type="EC" id="2.7.7.7" evidence="11"/>
<feature type="compositionally biased region" description="Low complexity" evidence="12">
    <location>
        <begin position="371"/>
        <end position="393"/>
    </location>
</feature>
<dbReference type="InterPro" id="IPR022754">
    <property type="entry name" value="DNA_pol_III_gamma-3"/>
</dbReference>
<comment type="function">
    <text evidence="11">DNA polymerase III is a complex, multichain enzyme responsible for most of the replicative synthesis in bacteria. This DNA polymerase also exhibits 3' to 5' exonuclease activity.</text>
</comment>
<feature type="region of interest" description="Disordered" evidence="12">
    <location>
        <begin position="590"/>
        <end position="748"/>
    </location>
</feature>
<dbReference type="PANTHER" id="PTHR11669">
    <property type="entry name" value="REPLICATION FACTOR C / DNA POLYMERASE III GAMMA-TAU SUBUNIT"/>
    <property type="match status" value="1"/>
</dbReference>
<feature type="compositionally biased region" description="Pro residues" evidence="12">
    <location>
        <begin position="658"/>
        <end position="667"/>
    </location>
</feature>
<feature type="compositionally biased region" description="Basic and acidic residues" evidence="12">
    <location>
        <begin position="458"/>
        <end position="473"/>
    </location>
</feature>
<dbReference type="CDD" id="cd00009">
    <property type="entry name" value="AAA"/>
    <property type="match status" value="1"/>
</dbReference>
<dbReference type="Pfam" id="PF12169">
    <property type="entry name" value="DNA_pol3_gamma3"/>
    <property type="match status" value="1"/>
</dbReference>
<feature type="compositionally biased region" description="Low complexity" evidence="12">
    <location>
        <begin position="677"/>
        <end position="692"/>
    </location>
</feature>
<dbReference type="InterPro" id="IPR045085">
    <property type="entry name" value="HLD_clamp_pol_III_gamma_tau"/>
</dbReference>
<dbReference type="InterPro" id="IPR012763">
    <property type="entry name" value="DNA_pol_III_sug/sutau_N"/>
</dbReference>
<dbReference type="SUPFAM" id="SSF52540">
    <property type="entry name" value="P-loop containing nucleoside triphosphate hydrolases"/>
    <property type="match status" value="1"/>
</dbReference>
<dbReference type="NCBIfam" id="TIGR02397">
    <property type="entry name" value="dnaX_nterm"/>
    <property type="match status" value="1"/>
</dbReference>
<feature type="compositionally biased region" description="Basic and acidic residues" evidence="12">
    <location>
        <begin position="612"/>
        <end position="632"/>
    </location>
</feature>
<comment type="catalytic activity">
    <reaction evidence="10 11">
        <text>DNA(n) + a 2'-deoxyribonucleoside 5'-triphosphate = DNA(n+1) + diphosphate</text>
        <dbReference type="Rhea" id="RHEA:22508"/>
        <dbReference type="Rhea" id="RHEA-COMP:17339"/>
        <dbReference type="Rhea" id="RHEA-COMP:17340"/>
        <dbReference type="ChEBI" id="CHEBI:33019"/>
        <dbReference type="ChEBI" id="CHEBI:61560"/>
        <dbReference type="ChEBI" id="CHEBI:173112"/>
        <dbReference type="EC" id="2.7.7.7"/>
    </reaction>
</comment>
<keyword evidence="8 11" id="KW-0067">ATP-binding</keyword>
<dbReference type="InterPro" id="IPR003593">
    <property type="entry name" value="AAA+_ATPase"/>
</dbReference>
<feature type="domain" description="AAA+ ATPase" evidence="13">
    <location>
        <begin position="34"/>
        <end position="177"/>
    </location>
</feature>
<dbReference type="EMBL" id="JBAHVJ010000001">
    <property type="protein sequence ID" value="MEJ4098849.1"/>
    <property type="molecule type" value="Genomic_DNA"/>
</dbReference>
<dbReference type="GO" id="GO:0003887">
    <property type="term" value="F:DNA-directed DNA polymerase activity"/>
    <property type="evidence" value="ECO:0007669"/>
    <property type="project" value="UniProtKB-EC"/>
</dbReference>
<evidence type="ECO:0000256" key="4">
    <source>
        <dbReference type="ARBA" id="ARBA00022705"/>
    </source>
</evidence>
<dbReference type="Proteomes" id="UP001359781">
    <property type="component" value="Unassembled WGS sequence"/>
</dbReference>
<evidence type="ECO:0000313" key="15">
    <source>
        <dbReference type="Proteomes" id="UP001359781"/>
    </source>
</evidence>
<keyword evidence="4 11" id="KW-0235">DNA replication</keyword>
<feature type="compositionally biased region" description="Pro residues" evidence="12">
    <location>
        <begin position="711"/>
        <end position="724"/>
    </location>
</feature>
<dbReference type="RefSeq" id="WP_337889511.1">
    <property type="nucleotide sequence ID" value="NZ_JBAHVI010000002.1"/>
</dbReference>
<dbReference type="InterPro" id="IPR050238">
    <property type="entry name" value="DNA_Rep/Repair_Clamp_Loader"/>
</dbReference>
<dbReference type="Gene3D" id="1.10.8.60">
    <property type="match status" value="1"/>
</dbReference>
<dbReference type="SMART" id="SM00382">
    <property type="entry name" value="AAA"/>
    <property type="match status" value="1"/>
</dbReference>
<evidence type="ECO:0000256" key="12">
    <source>
        <dbReference type="SAM" id="MobiDB-lite"/>
    </source>
</evidence>
<evidence type="ECO:0000313" key="14">
    <source>
        <dbReference type="EMBL" id="MEJ4098849.1"/>
    </source>
</evidence>
<feature type="compositionally biased region" description="Low complexity" evidence="12">
    <location>
        <begin position="596"/>
        <end position="611"/>
    </location>
</feature>
<comment type="similarity">
    <text evidence="1 11">Belongs to the DnaX/STICHEL family.</text>
</comment>
<dbReference type="Gene3D" id="3.40.50.300">
    <property type="entry name" value="P-loop containing nucleotide triphosphate hydrolases"/>
    <property type="match status" value="1"/>
</dbReference>
<gene>
    <name evidence="11" type="primary">dnaX</name>
    <name evidence="14" type="ORF">V5S96_00485</name>
</gene>
<dbReference type="Gene3D" id="1.20.272.10">
    <property type="match status" value="1"/>
</dbReference>
<evidence type="ECO:0000256" key="2">
    <source>
        <dbReference type="ARBA" id="ARBA00022679"/>
    </source>
</evidence>
<evidence type="ECO:0000256" key="9">
    <source>
        <dbReference type="ARBA" id="ARBA00022932"/>
    </source>
</evidence>
<name>A0ABU8NXJ4_9CORY</name>
<dbReference type="InterPro" id="IPR027417">
    <property type="entry name" value="P-loop_NTPase"/>
</dbReference>
<keyword evidence="7" id="KW-0862">Zinc</keyword>
<organism evidence="14 15">
    <name type="scientific">Corynebacterium mastitidis</name>
    <dbReference type="NCBI Taxonomy" id="161890"/>
    <lineage>
        <taxon>Bacteria</taxon>
        <taxon>Bacillati</taxon>
        <taxon>Actinomycetota</taxon>
        <taxon>Actinomycetes</taxon>
        <taxon>Mycobacteriales</taxon>
        <taxon>Corynebacteriaceae</taxon>
        <taxon>Corynebacterium</taxon>
    </lineage>
</organism>
<reference evidence="14 15" key="1">
    <citation type="submission" date="2024-02" db="EMBL/GenBank/DDBJ databases">
        <title>Whole genome sequencing and characterization of Corynebacterium isolated from the ocular surface of dry eye disease sufferers.</title>
        <authorList>
            <person name="Naqvi M."/>
        </authorList>
    </citation>
    <scope>NUCLEOTIDE SEQUENCE [LARGE SCALE GENOMIC DNA]</scope>
    <source>
        <strain evidence="14 15">PCRF</strain>
    </source>
</reference>
<evidence type="ECO:0000256" key="3">
    <source>
        <dbReference type="ARBA" id="ARBA00022695"/>
    </source>
</evidence>
<evidence type="ECO:0000256" key="1">
    <source>
        <dbReference type="ARBA" id="ARBA00006360"/>
    </source>
</evidence>
<comment type="caution">
    <text evidence="14">The sequence shown here is derived from an EMBL/GenBank/DDBJ whole genome shotgun (WGS) entry which is preliminary data.</text>
</comment>
<keyword evidence="3 11" id="KW-0548">Nucleotidyltransferase</keyword>
<dbReference type="NCBIfam" id="NF005846">
    <property type="entry name" value="PRK07764.1-6"/>
    <property type="match status" value="1"/>
</dbReference>
<evidence type="ECO:0000259" key="13">
    <source>
        <dbReference type="SMART" id="SM00382"/>
    </source>
</evidence>
<feature type="compositionally biased region" description="Low complexity" evidence="12">
    <location>
        <begin position="475"/>
        <end position="488"/>
    </location>
</feature>
<keyword evidence="9 11" id="KW-0239">DNA-directed DNA polymerase</keyword>
<comment type="subunit">
    <text evidence="11">DNA polymerase III contains a core (composed of alpha, epsilon and theta chains) that associates with a tau subunit. This core dimerizes to form the POLIII' complex. PolIII' associates with the gamma complex (composed of gamma, delta, delta', psi and chi chains) and with the beta chain to form the complete DNA polymerase III complex.</text>
</comment>
<evidence type="ECO:0000256" key="5">
    <source>
        <dbReference type="ARBA" id="ARBA00022723"/>
    </source>
</evidence>
<keyword evidence="15" id="KW-1185">Reference proteome</keyword>
<dbReference type="InterPro" id="IPR008921">
    <property type="entry name" value="DNA_pol3_clamp-load_cplx_C"/>
</dbReference>
<evidence type="ECO:0000256" key="10">
    <source>
        <dbReference type="ARBA" id="ARBA00049244"/>
    </source>
</evidence>
<evidence type="ECO:0000256" key="6">
    <source>
        <dbReference type="ARBA" id="ARBA00022741"/>
    </source>
</evidence>
<feature type="compositionally biased region" description="Basic and acidic residues" evidence="12">
    <location>
        <begin position="489"/>
        <end position="504"/>
    </location>
</feature>
<feature type="region of interest" description="Disordered" evidence="12">
    <location>
        <begin position="368"/>
        <end position="507"/>
    </location>
</feature>
<keyword evidence="6 11" id="KW-0547">Nucleotide-binding</keyword>
<evidence type="ECO:0000256" key="11">
    <source>
        <dbReference type="RuleBase" id="RU364063"/>
    </source>
</evidence>
<proteinExistence type="inferred from homology"/>
<evidence type="ECO:0000256" key="8">
    <source>
        <dbReference type="ARBA" id="ARBA00022840"/>
    </source>
</evidence>
<keyword evidence="5" id="KW-0479">Metal-binding</keyword>
<sequence>MSLYRKYRPASFAEVVGQEQVTRPLSAALDSGRINHAYLFSGPRGCGKTSSARILARSLNCEQGPTSTPCGECASCRSLAPGGPGNLDVTELDAASHNGVEDMRELRDRAYYAPADSRYRVFIIDEAHMISNAGSNALLKIVEEPPEHLIFIFATTEPEKVIGTIRSRTHHYPFRLLTPQAMKGLLARTVEAEGMSVEDSVYPLVIRAGGGSPRDSLSILDQLLAGAEPGGLTYQEALPLLGVTDLSLLDATVDALAGGDKARLFATIDDVIETGIEPRRFVSDLLDRLRDLMVLEAVPEALEMGLVDAPADRAEVLRAQAASFSGPQITRLADQVNSRVADLRGATSPRLLLEILAAHLLLPAEQPPAPLAASPQQAAKAAAQAASSSAPSPRITGAGGRVYERPSQRAARGEQSPAPAPAPKENDQAPAPETPTTRSTPAQRPAPEPERPAVPPEGQKESPEPQRREEAPRGEAPATAVPAEATEPPAREKREETPPERAADPLETIRGAWAKLREDVGARNRVAQIMLTEATVLGIREDTLVLGHNTGALAARLNAEKNNKDIVAAVGQVAGRPLKVHCVVGTDPAAQGFRSAPAPQRPQQPWQPTESAPRERRAPAPEEKPTEPEEPARAPSVWGKPAALGRQEGPDKGAPASAPEPPAPASPPRITVPTGSARRPAARPAPSVPQRRPLVDEEVPLPPEPADEEPPYAPPEDSPAPPTPVESEEEEMIRAAASEPGSRDRRDAMTVVMELLAEELGAKPL</sequence>
<evidence type="ECO:0000256" key="7">
    <source>
        <dbReference type="ARBA" id="ARBA00022833"/>
    </source>
</evidence>
<accession>A0ABU8NXJ4</accession>
<protein>
    <recommendedName>
        <fullName evidence="11">DNA polymerase III subunit gamma/tau</fullName>
        <ecNumber evidence="11">2.7.7.7</ecNumber>
    </recommendedName>
</protein>
<dbReference type="CDD" id="cd18137">
    <property type="entry name" value="HLD_clamp_pol_III_gamma_tau"/>
    <property type="match status" value="1"/>
</dbReference>